<dbReference type="EMBL" id="FOQT01000001">
    <property type="protein sequence ID" value="SFH88881.1"/>
    <property type="molecule type" value="Genomic_DNA"/>
</dbReference>
<evidence type="ECO:0000313" key="1">
    <source>
        <dbReference type="EMBL" id="SFH88881.1"/>
    </source>
</evidence>
<organism evidence="1 2">
    <name type="scientific">Halpernia frigidisoli</name>
    <dbReference type="NCBI Taxonomy" id="1125876"/>
    <lineage>
        <taxon>Bacteria</taxon>
        <taxon>Pseudomonadati</taxon>
        <taxon>Bacteroidota</taxon>
        <taxon>Flavobacteriia</taxon>
        <taxon>Flavobacteriales</taxon>
        <taxon>Weeksellaceae</taxon>
        <taxon>Chryseobacterium group</taxon>
        <taxon>Halpernia</taxon>
    </lineage>
</organism>
<sequence length="119" mass="14284">MLFTYLTSFCEVRQIAKIPILVEHYVKHKMAKHNMSIYAFFKMHYLDKQVKDKDYNEDLSLPFKKHDNFTTFLTLNIPPEKTVIFTQYHSICVDVSSDFSYSEKFYPSVFQKIWEPPKI</sequence>
<name>A0A1I3DQV2_9FLAO</name>
<protein>
    <submittedName>
        <fullName evidence="1">Uncharacterized protein</fullName>
    </submittedName>
</protein>
<dbReference type="AlphaFoldDB" id="A0A1I3DQV2"/>
<reference evidence="1 2" key="1">
    <citation type="submission" date="2016-10" db="EMBL/GenBank/DDBJ databases">
        <authorList>
            <person name="de Groot N.N."/>
        </authorList>
    </citation>
    <scope>NUCLEOTIDE SEQUENCE [LARGE SCALE GENOMIC DNA]</scope>
    <source>
        <strain evidence="1 2">DSM 26000</strain>
    </source>
</reference>
<accession>A0A1I3DQV2</accession>
<keyword evidence="2" id="KW-1185">Reference proteome</keyword>
<dbReference type="Proteomes" id="UP000198931">
    <property type="component" value="Unassembled WGS sequence"/>
</dbReference>
<dbReference type="STRING" id="1125876.SAMN05443292_0635"/>
<proteinExistence type="predicted"/>
<gene>
    <name evidence="1" type="ORF">SAMN05443292_0635</name>
</gene>
<evidence type="ECO:0000313" key="2">
    <source>
        <dbReference type="Proteomes" id="UP000198931"/>
    </source>
</evidence>